<protein>
    <submittedName>
        <fullName evidence="1">Uncharacterized protein</fullName>
    </submittedName>
</protein>
<dbReference type="EMBL" id="CM004396">
    <property type="protein sequence ID" value="OAY38284.1"/>
    <property type="molecule type" value="Genomic_DNA"/>
</dbReference>
<gene>
    <name evidence="1" type="ORF">MANES_10G002600</name>
</gene>
<proteinExistence type="predicted"/>
<accession>A0A2C9V3L4</accession>
<organism evidence="1">
    <name type="scientific">Manihot esculenta</name>
    <name type="common">Cassava</name>
    <name type="synonym">Jatropha manihot</name>
    <dbReference type="NCBI Taxonomy" id="3983"/>
    <lineage>
        <taxon>Eukaryota</taxon>
        <taxon>Viridiplantae</taxon>
        <taxon>Streptophyta</taxon>
        <taxon>Embryophyta</taxon>
        <taxon>Tracheophyta</taxon>
        <taxon>Spermatophyta</taxon>
        <taxon>Magnoliopsida</taxon>
        <taxon>eudicotyledons</taxon>
        <taxon>Gunneridae</taxon>
        <taxon>Pentapetalae</taxon>
        <taxon>rosids</taxon>
        <taxon>fabids</taxon>
        <taxon>Malpighiales</taxon>
        <taxon>Euphorbiaceae</taxon>
        <taxon>Crotonoideae</taxon>
        <taxon>Manihoteae</taxon>
        <taxon>Manihot</taxon>
    </lineage>
</organism>
<name>A0A2C9V3L4_MANES</name>
<sequence length="56" mass="6276">MSQSLTTRQIKASLLMISFATTYAIFDMKENFTVDHILTLISKGTPFSLPINSPRV</sequence>
<evidence type="ECO:0000313" key="1">
    <source>
        <dbReference type="EMBL" id="OAY38284.1"/>
    </source>
</evidence>
<dbReference type="AlphaFoldDB" id="A0A2C9V3L4"/>
<reference evidence="1" key="1">
    <citation type="submission" date="2016-02" db="EMBL/GenBank/DDBJ databases">
        <title>WGS assembly of Manihot esculenta.</title>
        <authorList>
            <person name="Bredeson J.V."/>
            <person name="Prochnik S.E."/>
            <person name="Lyons J.B."/>
            <person name="Schmutz J."/>
            <person name="Grimwood J."/>
            <person name="Vrebalov J."/>
            <person name="Bart R.S."/>
            <person name="Amuge T."/>
            <person name="Ferguson M.E."/>
            <person name="Green R."/>
            <person name="Putnam N."/>
            <person name="Stites J."/>
            <person name="Rounsley S."/>
            <person name="Rokhsar D.S."/>
        </authorList>
    </citation>
    <scope>NUCLEOTIDE SEQUENCE [LARGE SCALE GENOMIC DNA]</scope>
    <source>
        <tissue evidence="1">Leaf</tissue>
    </source>
</reference>